<accession>A0A644Y7Z4</accession>
<comment type="caution">
    <text evidence="1">The sequence shown here is derived from an EMBL/GenBank/DDBJ whole genome shotgun (WGS) entry which is preliminary data.</text>
</comment>
<name>A0A644Y7Z4_9ZZZZ</name>
<reference evidence="1" key="1">
    <citation type="submission" date="2019-08" db="EMBL/GenBank/DDBJ databases">
        <authorList>
            <person name="Kucharzyk K."/>
            <person name="Murdoch R.W."/>
            <person name="Higgins S."/>
            <person name="Loffler F."/>
        </authorList>
    </citation>
    <scope>NUCLEOTIDE SEQUENCE</scope>
</reference>
<gene>
    <name evidence="1" type="ORF">SDC9_71148</name>
</gene>
<dbReference type="AlphaFoldDB" id="A0A644Y7Z4"/>
<organism evidence="1">
    <name type="scientific">bioreactor metagenome</name>
    <dbReference type="NCBI Taxonomy" id="1076179"/>
    <lineage>
        <taxon>unclassified sequences</taxon>
        <taxon>metagenomes</taxon>
        <taxon>ecological metagenomes</taxon>
    </lineage>
</organism>
<proteinExistence type="predicted"/>
<protein>
    <submittedName>
        <fullName evidence="1">Uncharacterized protein</fullName>
    </submittedName>
</protein>
<dbReference type="EMBL" id="VSSQ01004315">
    <property type="protein sequence ID" value="MPM24665.1"/>
    <property type="molecule type" value="Genomic_DNA"/>
</dbReference>
<evidence type="ECO:0000313" key="1">
    <source>
        <dbReference type="EMBL" id="MPM24665.1"/>
    </source>
</evidence>
<sequence length="266" mass="30048">MGIVKTTAYPSRYMDEEDDIPVIQEPSVGKFHIHVDVIKRRGKTQRDLAQVVALAMGIRPVYQKDEGYYQVGDWMVVDNINYFSLSTGQFDIDECEITLHVLELINDRGYRPYDEITICFIPDVYDLKLVLNIYNIMEARSTLIVQALGLNEEIRIIVDQDLVFGIPLNAFCLSKIEACVYLLWQASLMAASTGKARMKPCDGSNPKFQMRSWLLRLGFIGDTYARPRQTLLNGLAGDTAFFDGEGKEKAAMKRKAKRMAGQGGTL</sequence>